<dbReference type="AlphaFoldDB" id="A0A1Y2BJG0"/>
<protein>
    <recommendedName>
        <fullName evidence="3">Neurochondrin-domain-containing protein</fullName>
    </recommendedName>
</protein>
<dbReference type="Proteomes" id="UP000193986">
    <property type="component" value="Unassembled WGS sequence"/>
</dbReference>
<dbReference type="InParanoid" id="A0A1Y2BJG0"/>
<organism evidence="1 2">
    <name type="scientific">Naematelia encephala</name>
    <dbReference type="NCBI Taxonomy" id="71784"/>
    <lineage>
        <taxon>Eukaryota</taxon>
        <taxon>Fungi</taxon>
        <taxon>Dikarya</taxon>
        <taxon>Basidiomycota</taxon>
        <taxon>Agaricomycotina</taxon>
        <taxon>Tremellomycetes</taxon>
        <taxon>Tremellales</taxon>
        <taxon>Naemateliaceae</taxon>
        <taxon>Naematelia</taxon>
    </lineage>
</organism>
<dbReference type="SUPFAM" id="SSF48371">
    <property type="entry name" value="ARM repeat"/>
    <property type="match status" value="1"/>
</dbReference>
<evidence type="ECO:0008006" key="3">
    <source>
        <dbReference type="Google" id="ProtNLM"/>
    </source>
</evidence>
<name>A0A1Y2BJG0_9TREE</name>
<accession>A0A1Y2BJG0</accession>
<reference evidence="1 2" key="1">
    <citation type="submission" date="2016-07" db="EMBL/GenBank/DDBJ databases">
        <title>Pervasive Adenine N6-methylation of Active Genes in Fungi.</title>
        <authorList>
            <consortium name="DOE Joint Genome Institute"/>
            <person name="Mondo S.J."/>
            <person name="Dannebaum R.O."/>
            <person name="Kuo R.C."/>
            <person name="Labutti K."/>
            <person name="Haridas S."/>
            <person name="Kuo A."/>
            <person name="Salamov A."/>
            <person name="Ahrendt S.R."/>
            <person name="Lipzen A."/>
            <person name="Sullivan W."/>
            <person name="Andreopoulos W.B."/>
            <person name="Clum A."/>
            <person name="Lindquist E."/>
            <person name="Daum C."/>
            <person name="Ramamoorthy G.K."/>
            <person name="Gryganskyi A."/>
            <person name="Culley D."/>
            <person name="Magnuson J.K."/>
            <person name="James T.Y."/>
            <person name="O'Malley M.A."/>
            <person name="Stajich J.E."/>
            <person name="Spatafora J.W."/>
            <person name="Visel A."/>
            <person name="Grigoriev I.V."/>
        </authorList>
    </citation>
    <scope>NUCLEOTIDE SEQUENCE [LARGE SCALE GENOMIC DNA]</scope>
    <source>
        <strain evidence="1 2">68-887.2</strain>
    </source>
</reference>
<keyword evidence="2" id="KW-1185">Reference proteome</keyword>
<dbReference type="STRING" id="71784.A0A1Y2BJG0"/>
<evidence type="ECO:0000313" key="2">
    <source>
        <dbReference type="Proteomes" id="UP000193986"/>
    </source>
</evidence>
<dbReference type="InterPro" id="IPR016024">
    <property type="entry name" value="ARM-type_fold"/>
</dbReference>
<sequence>MDEVNAISQAIHEAMTIEEQDETTLIELVSRYLSSPTLAIRSAGVDTLHDVLHDATEDQKKLVLEETSLTLIPLLLKLFPSNPAKISAIFRMIAQTSRPREVVLALNEALQGIDERAEESEVSDDEDEGGGGSDGLVFFLESILVLECYMIALPRLPNTKSTPTLISLSSGISSTLPPLVRYATPATAREALTTVCQLVQVAWEWVQTTSDKGGEQRAILTQLLFMGIAMLGAEVEACLAERYFTTHYPRFRLTHPDTPESDGDDGLAVLESCKKTSDLLNISTSDLIHNLIHYSSITTHSSLASLVLLSVSPPSSFPTTLLNDSIPVLYAALPDSIVDSGLKWLWLLVEAKCDLPVDTAELLLHLLVPLASSSPRPLLRLSTFKLISNIILLVPHPIDQIVCLRQLLEPENPYQGIRVQSLTLLSELISSQSTRLLIPDLYSMLSPILFTLPRNLHDLGIDEILSTMYPAWFTSCAQTLFVWTKVDISNSSSIKDRQIQEWINPQIDLISKVRHITPLDDFQSHFVLDRWEDALQRIN</sequence>
<dbReference type="InterPro" id="IPR013877">
    <property type="entry name" value="YAP-bd/ALF4/Glomulin"/>
</dbReference>
<gene>
    <name evidence="1" type="ORF">BCR39DRAFT_585851</name>
</gene>
<evidence type="ECO:0000313" key="1">
    <source>
        <dbReference type="EMBL" id="ORY34908.1"/>
    </source>
</evidence>
<dbReference type="OrthoDB" id="2570790at2759"/>
<dbReference type="Pfam" id="PF08568">
    <property type="entry name" value="Kinetochor_Ybp2"/>
    <property type="match status" value="1"/>
</dbReference>
<comment type="caution">
    <text evidence="1">The sequence shown here is derived from an EMBL/GenBank/DDBJ whole genome shotgun (WGS) entry which is preliminary data.</text>
</comment>
<proteinExistence type="predicted"/>
<dbReference type="EMBL" id="MCFC01000002">
    <property type="protein sequence ID" value="ORY34908.1"/>
    <property type="molecule type" value="Genomic_DNA"/>
</dbReference>